<dbReference type="KEGG" id="pca:Pcar_0285"/>
<sequence length="110" mass="12231">MRTLTIGILFAICFGQVAFADTTYICTRGDMERRIEVVYLGADTVPCEVRYTRNGTTEVLWSAQAEEGYCEARAAEFVEKQRGWGWECVESAADMSASSAPDMPEEQGVE</sequence>
<dbReference type="eggNOG" id="ENOG5032YIE">
    <property type="taxonomic scope" value="Bacteria"/>
</dbReference>
<gene>
    <name evidence="2" type="ordered locus">Pcar_0285</name>
</gene>
<reference evidence="3" key="1">
    <citation type="submission" date="2005-10" db="EMBL/GenBank/DDBJ databases">
        <title>Complete sequence of Pelobacter carbinolicus DSM 2380.</title>
        <authorList>
            <person name="Copeland A."/>
            <person name="Lucas S."/>
            <person name="Lapidus A."/>
            <person name="Barry K."/>
            <person name="Detter J.C."/>
            <person name="Glavina T."/>
            <person name="Hammon N."/>
            <person name="Israni S."/>
            <person name="Pitluck S."/>
            <person name="Chertkov O."/>
            <person name="Schmutz J."/>
            <person name="Larimer F."/>
            <person name="Land M."/>
            <person name="Kyrpides N."/>
            <person name="Ivanova N."/>
            <person name="Richardson P."/>
        </authorList>
    </citation>
    <scope>NUCLEOTIDE SEQUENCE [LARGE SCALE GENOMIC DNA]</scope>
    <source>
        <strain evidence="3">DSM 2380 / NBRC 103641 / GraBd1</strain>
    </source>
</reference>
<feature type="chain" id="PRO_5004223790" evidence="1">
    <location>
        <begin position="21"/>
        <end position="110"/>
    </location>
</feature>
<evidence type="ECO:0000256" key="1">
    <source>
        <dbReference type="SAM" id="SignalP"/>
    </source>
</evidence>
<accession>Q3A7U9</accession>
<keyword evidence="1" id="KW-0732">Signal</keyword>
<name>Q3A7U9_SYNC1</name>
<proteinExistence type="predicted"/>
<feature type="signal peptide" evidence="1">
    <location>
        <begin position="1"/>
        <end position="20"/>
    </location>
</feature>
<evidence type="ECO:0000313" key="2">
    <source>
        <dbReference type="EMBL" id="ABA87545.1"/>
    </source>
</evidence>
<dbReference type="RefSeq" id="WP_011339957.1">
    <property type="nucleotide sequence ID" value="NC_007498.2"/>
</dbReference>
<dbReference type="EMBL" id="CP000142">
    <property type="protein sequence ID" value="ABA87545.1"/>
    <property type="molecule type" value="Genomic_DNA"/>
</dbReference>
<reference evidence="2 3" key="2">
    <citation type="journal article" date="2012" name="BMC Genomics">
        <title>The genome of Pelobacter carbinolicus reveals surprising metabolic capabilities and physiological features.</title>
        <authorList>
            <person name="Aklujkar M."/>
            <person name="Haveman S.A."/>
            <person name="Didonato R.Jr."/>
            <person name="Chertkov O."/>
            <person name="Han C.S."/>
            <person name="Land M.L."/>
            <person name="Brown P."/>
            <person name="Lovley D.R."/>
        </authorList>
    </citation>
    <scope>NUCLEOTIDE SEQUENCE [LARGE SCALE GENOMIC DNA]</scope>
    <source>
        <strain evidence="3">DSM 2380 / NBRC 103641 / GraBd1</strain>
    </source>
</reference>
<organism evidence="2 3">
    <name type="scientific">Syntrophotalea carbinolica (strain DSM 2380 / NBRC 103641 / GraBd1)</name>
    <name type="common">Pelobacter carbinolicus</name>
    <dbReference type="NCBI Taxonomy" id="338963"/>
    <lineage>
        <taxon>Bacteria</taxon>
        <taxon>Pseudomonadati</taxon>
        <taxon>Thermodesulfobacteriota</taxon>
        <taxon>Desulfuromonadia</taxon>
        <taxon>Desulfuromonadales</taxon>
        <taxon>Syntrophotaleaceae</taxon>
        <taxon>Syntrophotalea</taxon>
    </lineage>
</organism>
<dbReference type="STRING" id="338963.Pcar_0285"/>
<evidence type="ECO:0000313" key="3">
    <source>
        <dbReference type="Proteomes" id="UP000002534"/>
    </source>
</evidence>
<dbReference type="Proteomes" id="UP000002534">
    <property type="component" value="Chromosome"/>
</dbReference>
<protein>
    <submittedName>
        <fullName evidence="2">Uncharacterized protein</fullName>
    </submittedName>
</protein>
<keyword evidence="3" id="KW-1185">Reference proteome</keyword>
<dbReference type="HOGENOM" id="CLU_125965_1_0_7"/>
<dbReference type="AlphaFoldDB" id="Q3A7U9"/>